<dbReference type="AlphaFoldDB" id="A0A1X7HGR3"/>
<organism evidence="1 2">
    <name type="scientific">Azospirillum oryzae</name>
    <dbReference type="NCBI Taxonomy" id="286727"/>
    <lineage>
        <taxon>Bacteria</taxon>
        <taxon>Pseudomonadati</taxon>
        <taxon>Pseudomonadota</taxon>
        <taxon>Alphaproteobacteria</taxon>
        <taxon>Rhodospirillales</taxon>
        <taxon>Azospirillaceae</taxon>
        <taxon>Azospirillum</taxon>
    </lineage>
</organism>
<protein>
    <submittedName>
        <fullName evidence="1">Uncharacterized protein</fullName>
    </submittedName>
</protein>
<dbReference type="EMBL" id="FXAK01000008">
    <property type="protein sequence ID" value="SMF86451.1"/>
    <property type="molecule type" value="Genomic_DNA"/>
</dbReference>
<reference evidence="1 2" key="1">
    <citation type="submission" date="2017-04" db="EMBL/GenBank/DDBJ databases">
        <authorList>
            <person name="Afonso C.L."/>
            <person name="Miller P.J."/>
            <person name="Scott M.A."/>
            <person name="Spackman E."/>
            <person name="Goraichik I."/>
            <person name="Dimitrov K.M."/>
            <person name="Suarez D.L."/>
            <person name="Swayne D.E."/>
        </authorList>
    </citation>
    <scope>NUCLEOTIDE SEQUENCE [LARGE SCALE GENOMIC DNA]</scope>
    <source>
        <strain evidence="1 2">A2P</strain>
    </source>
</reference>
<name>A0A1X7HGR3_9PROT</name>
<evidence type="ECO:0000313" key="2">
    <source>
        <dbReference type="Proteomes" id="UP000192936"/>
    </source>
</evidence>
<accession>A0A1X7HGR3</accession>
<dbReference type="Proteomes" id="UP000192936">
    <property type="component" value="Unassembled WGS sequence"/>
</dbReference>
<dbReference type="RefSeq" id="WP_143266881.1">
    <property type="nucleotide sequence ID" value="NZ_FXAK01000008.1"/>
</dbReference>
<evidence type="ECO:0000313" key="1">
    <source>
        <dbReference type="EMBL" id="SMF86451.1"/>
    </source>
</evidence>
<sequence length="93" mass="10537">MAASVYEVVKEYLFNHEAKDGETLVVRGRVSRNLDAGHFNWDISHHYRPAADALGIYYPSAVTFDNAEEAASALLRYGRKFVSEHGVEPNKFY</sequence>
<proteinExistence type="predicted"/>
<gene>
    <name evidence="1" type="ORF">SAMN02982917_5959</name>
</gene>